<keyword evidence="2" id="KW-0418">Kinase</keyword>
<evidence type="ECO:0000256" key="1">
    <source>
        <dbReference type="SAM" id="Phobius"/>
    </source>
</evidence>
<evidence type="ECO:0000313" key="3">
    <source>
        <dbReference type="Proteomes" id="UP000028864"/>
    </source>
</evidence>
<keyword evidence="2" id="KW-0723">Serine/threonine-protein kinase</keyword>
<dbReference type="GO" id="GO:0004674">
    <property type="term" value="F:protein serine/threonine kinase activity"/>
    <property type="evidence" value="ECO:0007669"/>
    <property type="project" value="UniProtKB-KW"/>
</dbReference>
<sequence length="241" mass="24918">MPEPSGGEDPTGYMADAGSPTELAGIADADTQSAFAWGLDEEPEPQAPRTLSPAVITASAVAAAVVVIAAASAVAVWALRDEPVSAPAPRPDLLNGVYHVEYQPDRATTSGTDRPVSWGVQGAPTQDWLTLTTTCADGPCIASGEVLGPDRQRMAGARTLSFQLTDGTWRDIAPARVKSTCRYADGSIAGESWTTVTLGFTPRPDGTFTGELTTVVDTNECGDQGNTVVTPLTAARVGDAV</sequence>
<dbReference type="AlphaFoldDB" id="A0AAV2WIA3"/>
<keyword evidence="1" id="KW-0472">Membrane</keyword>
<keyword evidence="1" id="KW-0812">Transmembrane</keyword>
<protein>
    <submittedName>
        <fullName evidence="2">Serine/threonine protein kinase</fullName>
    </submittedName>
</protein>
<keyword evidence="1" id="KW-1133">Transmembrane helix</keyword>
<gene>
    <name evidence="2" type="ORF">BN1047_01842</name>
</gene>
<organism evidence="2 3">
    <name type="scientific">Mycolicibacterium neoaurum</name>
    <name type="common">Mycobacterium neoaurum</name>
    <dbReference type="NCBI Taxonomy" id="1795"/>
    <lineage>
        <taxon>Bacteria</taxon>
        <taxon>Bacillati</taxon>
        <taxon>Actinomycetota</taxon>
        <taxon>Actinomycetes</taxon>
        <taxon>Mycobacteriales</taxon>
        <taxon>Mycobacteriaceae</taxon>
        <taxon>Mycolicibacterium</taxon>
    </lineage>
</organism>
<dbReference type="Proteomes" id="UP000028864">
    <property type="component" value="Unassembled WGS sequence"/>
</dbReference>
<name>A0AAV2WIA3_MYCNE</name>
<keyword evidence="2" id="KW-0808">Transferase</keyword>
<feature type="transmembrane region" description="Helical" evidence="1">
    <location>
        <begin position="54"/>
        <end position="79"/>
    </location>
</feature>
<evidence type="ECO:0000313" key="2">
    <source>
        <dbReference type="EMBL" id="CDQ43970.1"/>
    </source>
</evidence>
<dbReference type="EMBL" id="LK021338">
    <property type="protein sequence ID" value="CDQ43970.1"/>
    <property type="molecule type" value="Genomic_DNA"/>
</dbReference>
<accession>A0AAV2WIA3</accession>
<reference evidence="2" key="2">
    <citation type="submission" date="2015-09" db="EMBL/GenBank/DDBJ databases">
        <title>Draft genome sequence of Mycobacterium neoaurum DSM 44074.</title>
        <authorList>
            <person name="Croce O."/>
            <person name="Robert C."/>
            <person name="Raoult D."/>
            <person name="Drancourt M."/>
        </authorList>
    </citation>
    <scope>NUCLEOTIDE SEQUENCE</scope>
    <source>
        <strain evidence="2">DSM 44074</strain>
    </source>
</reference>
<proteinExistence type="predicted"/>
<reference evidence="2" key="1">
    <citation type="submission" date="2014-05" db="EMBL/GenBank/DDBJ databases">
        <authorList>
            <person name="Urmite Genomes"/>
        </authorList>
    </citation>
    <scope>NUCLEOTIDE SEQUENCE</scope>
    <source>
        <strain evidence="2">DSM 44074</strain>
    </source>
</reference>
<dbReference type="RefSeq" id="WP_030135148.1">
    <property type="nucleotide sequence ID" value="NZ_LK021338.1"/>
</dbReference>